<gene>
    <name evidence="2" type="ORF">OEIGOIKO_00076</name>
</gene>
<reference evidence="2 3" key="1">
    <citation type="submission" date="2018-11" db="EMBL/GenBank/DDBJ databases">
        <title>Whole genome sequence of Streptomyces chrestomyceticus NBRC 13444(T).</title>
        <authorList>
            <person name="Komaki H."/>
            <person name="Tamura T."/>
        </authorList>
    </citation>
    <scope>NUCLEOTIDE SEQUENCE [LARGE SCALE GENOMIC DNA]</scope>
    <source>
        <strain evidence="2 3">NBRC 13444</strain>
    </source>
</reference>
<name>A0A7U9PXP3_9ACTN</name>
<proteinExistence type="predicted"/>
<feature type="region of interest" description="Disordered" evidence="1">
    <location>
        <begin position="1"/>
        <end position="262"/>
    </location>
</feature>
<protein>
    <submittedName>
        <fullName evidence="2">Uncharacterized protein</fullName>
    </submittedName>
</protein>
<evidence type="ECO:0000313" key="2">
    <source>
        <dbReference type="EMBL" id="GCD32364.1"/>
    </source>
</evidence>
<feature type="compositionally biased region" description="Basic and acidic residues" evidence="1">
    <location>
        <begin position="90"/>
        <end position="104"/>
    </location>
</feature>
<evidence type="ECO:0000256" key="1">
    <source>
        <dbReference type="SAM" id="MobiDB-lite"/>
    </source>
</evidence>
<dbReference type="AlphaFoldDB" id="A0A7U9PXP3"/>
<accession>A0A7U9PXP3</accession>
<dbReference type="EMBL" id="BHZC01000001">
    <property type="protein sequence ID" value="GCD32364.1"/>
    <property type="molecule type" value="Genomic_DNA"/>
</dbReference>
<evidence type="ECO:0000313" key="3">
    <source>
        <dbReference type="Proteomes" id="UP000287830"/>
    </source>
</evidence>
<feature type="compositionally biased region" description="Polar residues" evidence="1">
    <location>
        <begin position="64"/>
        <end position="73"/>
    </location>
</feature>
<organism evidence="2 3">
    <name type="scientific">Streptomyces chrestomyceticus JCM 4735</name>
    <dbReference type="NCBI Taxonomy" id="1306181"/>
    <lineage>
        <taxon>Bacteria</taxon>
        <taxon>Bacillati</taxon>
        <taxon>Actinomycetota</taxon>
        <taxon>Actinomycetes</taxon>
        <taxon>Kitasatosporales</taxon>
        <taxon>Streptomycetaceae</taxon>
        <taxon>Streptomyces</taxon>
    </lineage>
</organism>
<feature type="compositionally biased region" description="Low complexity" evidence="1">
    <location>
        <begin position="45"/>
        <end position="63"/>
    </location>
</feature>
<feature type="compositionally biased region" description="Pro residues" evidence="1">
    <location>
        <begin position="78"/>
        <end position="89"/>
    </location>
</feature>
<dbReference type="Proteomes" id="UP000287830">
    <property type="component" value="Unassembled WGS sequence"/>
</dbReference>
<sequence>MRIDGSEAGSARRRSDVSSGRCRTPCDAPAEQVAPAARRRDDPPDTAGSSSGSATISTGTPGSRPTSPGTAQQDGPRRPPPSPLGPPPRYPEEESPRHEPHPSRLGDAQPVTTSRTPKSATEPKFCARAHYSRIKPPAATSPSRGRTRPRSPAHDGRPPYPLPRHAVHVPLRTAQHYPAGVRTTPARRRRTARVPSSARPPRRPPAAWRRRCPAARRDPLMRRRQQMMPDTRPGACPLPDDASGWNPGRAGGITDEQRAVRR</sequence>
<comment type="caution">
    <text evidence="2">The sequence shown here is derived from an EMBL/GenBank/DDBJ whole genome shotgun (WGS) entry which is preliminary data.</text>
</comment>
<feature type="compositionally biased region" description="Polar residues" evidence="1">
    <location>
        <begin position="110"/>
        <end position="119"/>
    </location>
</feature>